<evidence type="ECO:0000256" key="1">
    <source>
        <dbReference type="SAM" id="MobiDB-lite"/>
    </source>
</evidence>
<dbReference type="PANTHER" id="PTHR36808:SF1">
    <property type="entry name" value="TRANSCRIPTIONAL REGULATOR ATRX-LIKE PROTEIN"/>
    <property type="match status" value="1"/>
</dbReference>
<protein>
    <submittedName>
        <fullName evidence="2">Uncharacterized protein</fullName>
    </submittedName>
</protein>
<proteinExistence type="predicted"/>
<feature type="compositionally biased region" description="Polar residues" evidence="1">
    <location>
        <begin position="140"/>
        <end position="160"/>
    </location>
</feature>
<feature type="compositionally biased region" description="Polar residues" evidence="1">
    <location>
        <begin position="168"/>
        <end position="177"/>
    </location>
</feature>
<feature type="non-terminal residue" evidence="2">
    <location>
        <position position="1"/>
    </location>
</feature>
<dbReference type="PANTHER" id="PTHR36808">
    <property type="entry name" value="TRANSCRIPTIONAL REGULATOR ATRX-LIKE PROTEIN"/>
    <property type="match status" value="1"/>
</dbReference>
<dbReference type="EMBL" id="KK788873">
    <property type="protein sequence ID" value="KDO38056.1"/>
    <property type="molecule type" value="Genomic_DNA"/>
</dbReference>
<reference evidence="2 3" key="1">
    <citation type="submission" date="2014-04" db="EMBL/GenBank/DDBJ databases">
        <authorList>
            <consortium name="International Citrus Genome Consortium"/>
            <person name="Gmitter F."/>
            <person name="Chen C."/>
            <person name="Farmerie W."/>
            <person name="Harkins T."/>
            <person name="Desany B."/>
            <person name="Mohiuddin M."/>
            <person name="Kodira C."/>
            <person name="Borodovsky M."/>
            <person name="Lomsadze A."/>
            <person name="Burns P."/>
            <person name="Jenkins J."/>
            <person name="Prochnik S."/>
            <person name="Shu S."/>
            <person name="Chapman J."/>
            <person name="Pitluck S."/>
            <person name="Schmutz J."/>
            <person name="Rokhsar D."/>
        </authorList>
    </citation>
    <scope>NUCLEOTIDE SEQUENCE</scope>
</reference>
<evidence type="ECO:0000313" key="2">
    <source>
        <dbReference type="EMBL" id="KDO38056.1"/>
    </source>
</evidence>
<keyword evidence="3" id="KW-1185">Reference proteome</keyword>
<dbReference type="AlphaFoldDB" id="A0A067DHF9"/>
<gene>
    <name evidence="2" type="ORF">CISIN_1g040783mg</name>
</gene>
<evidence type="ECO:0000313" key="3">
    <source>
        <dbReference type="Proteomes" id="UP000027120"/>
    </source>
</evidence>
<feature type="region of interest" description="Disordered" evidence="1">
    <location>
        <begin position="125"/>
        <end position="178"/>
    </location>
</feature>
<dbReference type="Proteomes" id="UP000027120">
    <property type="component" value="Unassembled WGS sequence"/>
</dbReference>
<sequence length="208" mass="22557">PQKYRFSNGGGDELIDASHVAERSSASADLSINNDKISVRNDNGKGSAKHDAQYPPDLLVLASNPNGHVRSETNNRTSVVLVSKPELSSTCTTKKQLFTLQEPPQAESIARDNVDKTMVEATPTVNPLGGNYNDKETKYVSASNGPSSCTQSAGAGTSSKKPQDETNPRSQYQQKTMTVMRGGEMVEVSYRVYIPKKAPALARKQLKR</sequence>
<name>A0A067DHF9_CITSI</name>
<organism evidence="2 3">
    <name type="scientific">Citrus sinensis</name>
    <name type="common">Sweet orange</name>
    <name type="synonym">Citrus aurantium var. sinensis</name>
    <dbReference type="NCBI Taxonomy" id="2711"/>
    <lineage>
        <taxon>Eukaryota</taxon>
        <taxon>Viridiplantae</taxon>
        <taxon>Streptophyta</taxon>
        <taxon>Embryophyta</taxon>
        <taxon>Tracheophyta</taxon>
        <taxon>Spermatophyta</taxon>
        <taxon>Magnoliopsida</taxon>
        <taxon>eudicotyledons</taxon>
        <taxon>Gunneridae</taxon>
        <taxon>Pentapetalae</taxon>
        <taxon>rosids</taxon>
        <taxon>malvids</taxon>
        <taxon>Sapindales</taxon>
        <taxon>Rutaceae</taxon>
        <taxon>Aurantioideae</taxon>
        <taxon>Citrus</taxon>
    </lineage>
</organism>
<accession>A0A067DHF9</accession>
<dbReference type="STRING" id="2711.A0A067DHF9"/>